<feature type="chain" id="PRO_5043508213" evidence="1">
    <location>
        <begin position="20"/>
        <end position="97"/>
    </location>
</feature>
<dbReference type="AlphaFoldDB" id="A0AAV9VSQ4"/>
<keyword evidence="3" id="KW-1185">Reference proteome</keyword>
<evidence type="ECO:0000313" key="2">
    <source>
        <dbReference type="EMBL" id="KAK6496224.1"/>
    </source>
</evidence>
<reference evidence="2 3" key="1">
    <citation type="submission" date="2023-08" db="EMBL/GenBank/DDBJ databases">
        <authorList>
            <person name="Palmer J.M."/>
        </authorList>
    </citation>
    <scope>NUCLEOTIDE SEQUENCE [LARGE SCALE GENOMIC DNA]</scope>
    <source>
        <strain evidence="2 3">TWF481</strain>
    </source>
</reference>
<dbReference type="Proteomes" id="UP001370758">
    <property type="component" value="Unassembled WGS sequence"/>
</dbReference>
<evidence type="ECO:0000313" key="3">
    <source>
        <dbReference type="Proteomes" id="UP001370758"/>
    </source>
</evidence>
<dbReference type="EMBL" id="JAVHJL010000011">
    <property type="protein sequence ID" value="KAK6496224.1"/>
    <property type="molecule type" value="Genomic_DNA"/>
</dbReference>
<sequence length="97" mass="9408">MQFATIFFSLLASTTLIAAAPVPVGPLAVAAGAATVISTVCAVQGQQCQAAGDAIRNGVVDGSVAVADRLGSEASSNPVGTVMGQEAANMAAGVFKA</sequence>
<name>A0AAV9VSQ4_9PEZI</name>
<feature type="signal peptide" evidence="1">
    <location>
        <begin position="1"/>
        <end position="19"/>
    </location>
</feature>
<protein>
    <submittedName>
        <fullName evidence="2">Uncharacterized protein</fullName>
    </submittedName>
</protein>
<evidence type="ECO:0000256" key="1">
    <source>
        <dbReference type="SAM" id="SignalP"/>
    </source>
</evidence>
<gene>
    <name evidence="2" type="ORF">TWF481_002248</name>
</gene>
<comment type="caution">
    <text evidence="2">The sequence shown here is derived from an EMBL/GenBank/DDBJ whole genome shotgun (WGS) entry which is preliminary data.</text>
</comment>
<organism evidence="2 3">
    <name type="scientific">Arthrobotrys musiformis</name>
    <dbReference type="NCBI Taxonomy" id="47236"/>
    <lineage>
        <taxon>Eukaryota</taxon>
        <taxon>Fungi</taxon>
        <taxon>Dikarya</taxon>
        <taxon>Ascomycota</taxon>
        <taxon>Pezizomycotina</taxon>
        <taxon>Orbiliomycetes</taxon>
        <taxon>Orbiliales</taxon>
        <taxon>Orbiliaceae</taxon>
        <taxon>Arthrobotrys</taxon>
    </lineage>
</organism>
<accession>A0AAV9VSQ4</accession>
<keyword evidence="1" id="KW-0732">Signal</keyword>
<proteinExistence type="predicted"/>